<gene>
    <name evidence="2" type="ORF">CN475_28175</name>
</gene>
<protein>
    <recommendedName>
        <fullName evidence="1">Abortive phage infection protein C-terminal domain-containing protein</fullName>
    </recommendedName>
</protein>
<comment type="caution">
    <text evidence="2">The sequence shown here is derived from an EMBL/GenBank/DDBJ whole genome shotgun (WGS) entry which is preliminary data.</text>
</comment>
<feature type="domain" description="Abortive phage infection protein C-terminal" evidence="1">
    <location>
        <begin position="259"/>
        <end position="547"/>
    </location>
</feature>
<dbReference type="RefSeq" id="WP_098013697.1">
    <property type="nucleotide sequence ID" value="NZ_NTXW01000087.1"/>
</dbReference>
<name>A0A9X6UH83_BACCE</name>
<dbReference type="Pfam" id="PF10592">
    <property type="entry name" value="AIPR"/>
    <property type="match status" value="1"/>
</dbReference>
<organism evidence="2 3">
    <name type="scientific">Bacillus cereus</name>
    <dbReference type="NCBI Taxonomy" id="1396"/>
    <lineage>
        <taxon>Bacteria</taxon>
        <taxon>Bacillati</taxon>
        <taxon>Bacillota</taxon>
        <taxon>Bacilli</taxon>
        <taxon>Bacillales</taxon>
        <taxon>Bacillaceae</taxon>
        <taxon>Bacillus</taxon>
        <taxon>Bacillus cereus group</taxon>
    </lineage>
</organism>
<dbReference type="InterPro" id="IPR018891">
    <property type="entry name" value="AIPR_C"/>
</dbReference>
<dbReference type="EMBL" id="NTXW01000087">
    <property type="protein sequence ID" value="PEQ78475.1"/>
    <property type="molecule type" value="Genomic_DNA"/>
</dbReference>
<dbReference type="Proteomes" id="UP000219869">
    <property type="component" value="Unassembled WGS sequence"/>
</dbReference>
<evidence type="ECO:0000313" key="3">
    <source>
        <dbReference type="Proteomes" id="UP000219869"/>
    </source>
</evidence>
<proteinExistence type="predicted"/>
<evidence type="ECO:0000313" key="2">
    <source>
        <dbReference type="EMBL" id="PEQ78475.1"/>
    </source>
</evidence>
<sequence>MKNPIIKGFLKDFKIKYELEEKQIDLIFEEFINYCILNNHVIDSEKNFQELDTGTAKAFDGIAIIVNNKLVLNEEDINILVEQKQVLSVEFIFVQSKTSERFNDANITYFLRHVKNFICSEECTIPEIEKFWELRNIIYENSHLFRKENPKCTMYYATTSPTTQISEDINQTIEHGKAALLDSGYLSDEVRFTTLGVKEIQKLYRKIDSDLEATFKFPKNVTFPYEGEEIKSAYFGLVEINEYMNLLLDSETRGVKNVFDDNIRDYLGIENNEVNKNMHDCLKGSSSQLFGILNNGITIVTDEIKPVGEKFTLHNYQIVNGCQTSNVIFETYDFLDQKNISIPLKIIATTDENTKNEIVKSTNSQTGLKPEQLDALNNFHKMLEEYYRSQHIPFRDLQLYYERRSNQYRNSDIAQTKIINIPKQIKTVTSMFLDNPHGVSGHYGTVARKVKNEIFQEDDKLEPYFVSSVLFYRLEAFFRKNKEYKGFTRMKWHILMAIKYSLVKNGKFSPNLNSTEVQKLANEILKNIKNEDNTSTLIINAIDSIKEMIVEEKLEFEDRKLFERKETTDKLKSFLIRNHESLVTN</sequence>
<evidence type="ECO:0000259" key="1">
    <source>
        <dbReference type="Pfam" id="PF10592"/>
    </source>
</evidence>
<reference evidence="2 3" key="1">
    <citation type="submission" date="2017-09" db="EMBL/GenBank/DDBJ databases">
        <title>Large-scale bioinformatics analysis of Bacillus genomes uncovers conserved roles of natural products in bacterial physiology.</title>
        <authorList>
            <consortium name="Agbiome Team Llc"/>
            <person name="Bleich R.M."/>
            <person name="Kirk G.J."/>
            <person name="Santa Maria K.C."/>
            <person name="Allen S.E."/>
            <person name="Farag S."/>
            <person name="Shank E.A."/>
            <person name="Bowers A."/>
        </authorList>
    </citation>
    <scope>NUCLEOTIDE SEQUENCE [LARGE SCALE GENOMIC DNA]</scope>
    <source>
        <strain evidence="2 3">AFS006334</strain>
    </source>
</reference>
<accession>A0A9X6UH83</accession>
<dbReference type="AlphaFoldDB" id="A0A9X6UH83"/>